<feature type="domain" description="CshA" evidence="4">
    <location>
        <begin position="1114"/>
        <end position="1190"/>
    </location>
</feature>
<evidence type="ECO:0000313" key="7">
    <source>
        <dbReference type="Proteomes" id="UP000614741"/>
    </source>
</evidence>
<sequence length="1630" mass="160480">MPLFSPRSARAPRSRTTTPAARGARRSAGVALVAAAALVAPGLPAVAAPFALTYPTVFISQLVPGDSTTTMRTVVQSRLANAGRGGVTIASLGSRAAFLYNAVDYRPSDNFLYGIASNGQLVRIQHDGTATQLGTISGVTTGQYSGAFGGPNTLYVRPTGSSTSMRAVDVVARTSTAVTLSEAVTMNDFTFWQGYLWGVEVAAGSGSVPVRTLKRISTTGQVTSIDVTNLFPDADDSTGGLGTGYGAAWVYGNGNLAFSYNNTGNITQLRVTNPSATLPTATLVSTIAGPPTSQNDGATSPSTPTDLTLAVTSPAPSAPSAPITWTVQVTNSGDAGSSGATFTYPVPTGVGLTDAGLDTGCTLTSGVVQCVVGQLAPGASDTYTFTGTAPASHPVSTSSTVTVIGNEQDLTDNTATLVVAPQPQALTTTGVGTAVQQQAVTVPAGGTLTLLDGTTPVTSLSVTGVGTYAVSGANLTFTPVLGFQGEAPAAPFRVTVGSETGTGTYTATVTPPAAPAPGDLLTTGTSPASQTATVTVPPSGSVRLLDGSGDPTTTLAVAGGSYSLDTATGVITFTPAPLFVGEAPAVRFRVTDAYGRTGQARYTPTVTAPAGPSASPYTSTGVGTAVQRPATSVPIPAGGSVRLLDGGTPATSVTVDGEGTYAVDTATGELSFAPVAGFQGTATAVAYRVTDAYGQTAQSTYTATVTAPDGPVVTARTSTGVGTQPQGTTVVAPTGGAVALLGGESSTRVVVEDEGVYTLDPSTGTITFTPELGFQGAATSVTFRVTDVYGQQAQATYTPTVTPPAPPVAPDATSTGPAVTPQNLTVTLPAGGTVALSGGGSPTRVVVDGEGVYTLDPSTGTITFTPDLGFSGESQGVAVVVTDAYGQSATGSWTPTVTAPPAPQPLPATTDGVGTATQSTTVTVPGSGSVALVGGGSPIRVVVDGQGVYTLDPATGVITFAPELGFAGEADGVTYEVTDAYGQSATAVYTPTVEAPPAPAPTPLTSSGTGEEPQGPVTSVTVPAGGSVGFLDGHGDVVPTLVVGGVGTYAVTPEGVVTFTPELGFQGAAPPVTIQVTDAYGQTGTTTYTPTVTAPPAPVLGDPASSGPAEQTQAVTVPVPGGGSVALVAEDGDLVGTVTVPGQGTYVLDPSTGGIVFTPVPGYAGQTDGVTIRVTDAYGQSDDARYAPLVLAPAGPVAVDATTTGTGTTPQSTVVPVPAGTTVQLVDGTELVDRLVVAGEGTYVLDPGTHVVTFTPALGFTGEAAGATFRLTDAYGQSDDGRYTPTVLAPSAPAATDRTTSGPAGAPQSTTVAVPTGGSVTLLDADGDPVTSVTVVGQGTYVLDPATGVVTFTPAPGFSGVATPVTFRVTDAYGQTAEATSTPTVVAPAPPTATPAGTTGVGTAVQTATFPVPPGTTVALRGAGGAAATTVAVDGQGTYVLDPATGVVTFTPVLGFVGAASGVTVVLTDAYGQTASATYTPTVVLPARPTAAPLTSTGAPGTAQRPTTTVTVPSGGSVTLVDADGRDTLVVDVPGQGTYTLDPATGALTFTPVVGFSGAATPVVYRVTDAYGQSATSTYAATVAAAAAEPTPARPALAVTGTELGASLVGVALLLLAGAALVVTARRREA</sequence>
<dbReference type="Gene3D" id="2.60.40.10">
    <property type="entry name" value="Immunoglobulins"/>
    <property type="match status" value="1"/>
</dbReference>
<evidence type="ECO:0000259" key="4">
    <source>
        <dbReference type="Pfam" id="PF19076"/>
    </source>
</evidence>
<dbReference type="InterPro" id="IPR011043">
    <property type="entry name" value="Gal_Oxase/kelch_b-propeller"/>
</dbReference>
<feature type="region of interest" description="Disordered" evidence="1">
    <location>
        <begin position="604"/>
        <end position="623"/>
    </location>
</feature>
<name>A0ABQ4DP59_9CELL</name>
<feature type="domain" description="CshA" evidence="4">
    <location>
        <begin position="919"/>
        <end position="993"/>
    </location>
</feature>
<dbReference type="InterPro" id="IPR026395">
    <property type="entry name" value="CshA_fibril"/>
</dbReference>
<evidence type="ECO:0000256" key="2">
    <source>
        <dbReference type="SAM" id="Phobius"/>
    </source>
</evidence>
<dbReference type="Pfam" id="PF01345">
    <property type="entry name" value="DUF11"/>
    <property type="match status" value="1"/>
</dbReference>
<feature type="region of interest" description="Disordered" evidence="1">
    <location>
        <begin position="1"/>
        <end position="23"/>
    </location>
</feature>
<feature type="domain" description="CshA" evidence="4">
    <location>
        <begin position="1019"/>
        <end position="1092"/>
    </location>
</feature>
<keyword evidence="2" id="KW-1133">Transmembrane helix</keyword>
<comment type="caution">
    <text evidence="6">The sequence shown here is derived from an EMBL/GenBank/DDBJ whole genome shotgun (WGS) entry which is preliminary data.</text>
</comment>
<evidence type="ECO:0000259" key="5">
    <source>
        <dbReference type="Pfam" id="PF21959"/>
    </source>
</evidence>
<evidence type="ECO:0000259" key="3">
    <source>
        <dbReference type="Pfam" id="PF01345"/>
    </source>
</evidence>
<feature type="domain" description="CshA" evidence="4">
    <location>
        <begin position="817"/>
        <end position="897"/>
    </location>
</feature>
<dbReference type="InterPro" id="IPR013783">
    <property type="entry name" value="Ig-like_fold"/>
</dbReference>
<feature type="region of interest" description="Disordered" evidence="1">
    <location>
        <begin position="526"/>
        <end position="547"/>
    </location>
</feature>
<dbReference type="Pfam" id="PF21959">
    <property type="entry name" value="DUF6923"/>
    <property type="match status" value="1"/>
</dbReference>
<dbReference type="Pfam" id="PF19076">
    <property type="entry name" value="CshA_repeat"/>
    <property type="match status" value="11"/>
</dbReference>
<feature type="domain" description="DUF11" evidence="3">
    <location>
        <begin position="309"/>
        <end position="417"/>
    </location>
</feature>
<feature type="region of interest" description="Disordered" evidence="1">
    <location>
        <begin position="993"/>
        <end position="1018"/>
    </location>
</feature>
<feature type="domain" description="CshA" evidence="4">
    <location>
        <begin position="1209"/>
        <end position="1287"/>
    </location>
</feature>
<evidence type="ECO:0008006" key="8">
    <source>
        <dbReference type="Google" id="ProtNLM"/>
    </source>
</evidence>
<dbReference type="InterPro" id="IPR054215">
    <property type="entry name" value="DUF6923"/>
</dbReference>
<feature type="domain" description="DUF6923" evidence="5">
    <location>
        <begin position="58"/>
        <end position="301"/>
    </location>
</feature>
<dbReference type="RefSeq" id="WP_203675435.1">
    <property type="nucleotide sequence ID" value="NZ_BONP01000020.1"/>
</dbReference>
<dbReference type="SUPFAM" id="SSF50965">
    <property type="entry name" value="Galactose oxidase, central domain"/>
    <property type="match status" value="1"/>
</dbReference>
<dbReference type="InterPro" id="IPR001434">
    <property type="entry name" value="OmcB-like_DUF11"/>
</dbReference>
<feature type="domain" description="CshA" evidence="4">
    <location>
        <begin position="531"/>
        <end position="606"/>
    </location>
</feature>
<feature type="domain" description="CshA" evidence="4">
    <location>
        <begin position="630"/>
        <end position="705"/>
    </location>
</feature>
<evidence type="ECO:0000313" key="6">
    <source>
        <dbReference type="EMBL" id="GIG41141.1"/>
    </source>
</evidence>
<keyword evidence="2" id="KW-0812">Transmembrane</keyword>
<feature type="domain" description="CshA" evidence="4">
    <location>
        <begin position="1487"/>
        <end position="1583"/>
    </location>
</feature>
<dbReference type="NCBIfam" id="TIGR04225">
    <property type="entry name" value="CshA_fibril_rpt"/>
    <property type="match status" value="11"/>
</dbReference>
<keyword evidence="2" id="KW-0472">Membrane</keyword>
<feature type="domain" description="CshA" evidence="4">
    <location>
        <begin position="1395"/>
        <end position="1483"/>
    </location>
</feature>
<dbReference type="Proteomes" id="UP000614741">
    <property type="component" value="Unassembled WGS sequence"/>
</dbReference>
<feature type="domain" description="CshA" evidence="4">
    <location>
        <begin position="1293"/>
        <end position="1385"/>
    </location>
</feature>
<feature type="compositionally biased region" description="Polar residues" evidence="1">
    <location>
        <begin position="1297"/>
        <end position="1311"/>
    </location>
</feature>
<feature type="region of interest" description="Disordered" evidence="1">
    <location>
        <begin position="1287"/>
        <end position="1311"/>
    </location>
</feature>
<gene>
    <name evidence="6" type="ORF">Cph01nite_29030</name>
</gene>
<feature type="transmembrane region" description="Helical" evidence="2">
    <location>
        <begin position="1604"/>
        <end position="1625"/>
    </location>
</feature>
<accession>A0ABQ4DP59</accession>
<evidence type="ECO:0000256" key="1">
    <source>
        <dbReference type="SAM" id="MobiDB-lite"/>
    </source>
</evidence>
<feature type="domain" description="CshA" evidence="4">
    <location>
        <begin position="726"/>
        <end position="801"/>
    </location>
</feature>
<keyword evidence="7" id="KW-1185">Reference proteome</keyword>
<dbReference type="EMBL" id="BONP01000020">
    <property type="protein sequence ID" value="GIG41141.1"/>
    <property type="molecule type" value="Genomic_DNA"/>
</dbReference>
<reference evidence="6 7" key="1">
    <citation type="submission" date="2021-01" db="EMBL/GenBank/DDBJ databases">
        <title>Whole genome shotgun sequence of Cellulomonas phragmiteti NBRC 110785.</title>
        <authorList>
            <person name="Komaki H."/>
            <person name="Tamura T."/>
        </authorList>
    </citation>
    <scope>NUCLEOTIDE SEQUENCE [LARGE SCALE GENOMIC DNA]</scope>
    <source>
        <strain evidence="6 7">NBRC 110785</strain>
    </source>
</reference>
<organism evidence="6 7">
    <name type="scientific">Cellulomonas phragmiteti</name>
    <dbReference type="NCBI Taxonomy" id="478780"/>
    <lineage>
        <taxon>Bacteria</taxon>
        <taxon>Bacillati</taxon>
        <taxon>Actinomycetota</taxon>
        <taxon>Actinomycetes</taxon>
        <taxon>Micrococcales</taxon>
        <taxon>Cellulomonadaceae</taxon>
        <taxon>Cellulomonas</taxon>
    </lineage>
</organism>
<protein>
    <recommendedName>
        <fullName evidence="8">Gram-positive cocci surface proteins LPxTG domain-containing protein</fullName>
    </recommendedName>
</protein>
<proteinExistence type="predicted"/>
<feature type="compositionally biased region" description="Polar residues" evidence="1">
    <location>
        <begin position="526"/>
        <end position="538"/>
    </location>
</feature>